<evidence type="ECO:0008006" key="3">
    <source>
        <dbReference type="Google" id="ProtNLM"/>
    </source>
</evidence>
<dbReference type="STRING" id="1232681.ADIS_0566"/>
<protein>
    <recommendedName>
        <fullName evidence="3">HPr kinase/phosphorylase C-terminal domain-containing protein</fullName>
    </recommendedName>
</protein>
<dbReference type="SUPFAM" id="SSF53795">
    <property type="entry name" value="PEP carboxykinase-like"/>
    <property type="match status" value="1"/>
</dbReference>
<evidence type="ECO:0000313" key="1">
    <source>
        <dbReference type="EMBL" id="EON78973.1"/>
    </source>
</evidence>
<dbReference type="Gene3D" id="3.40.50.300">
    <property type="entry name" value="P-loop containing nucleotide triphosphate hydrolases"/>
    <property type="match status" value="1"/>
</dbReference>
<gene>
    <name evidence="1" type="ORF">ADIS_0566</name>
</gene>
<comment type="caution">
    <text evidence="1">The sequence shown here is derived from an EMBL/GenBank/DDBJ whole genome shotgun (WGS) entry which is preliminary data.</text>
</comment>
<dbReference type="AlphaFoldDB" id="R7ZY67"/>
<sequence>MLYQRGLIPFHVSGVVDGDGVWLLSAPSRTGKSTTALKLQERGYHVFTDDTALLFVENGACMAVPSYPMIRAWRGTLESQQSYSKESAFQIRAEVEKFGIHFHEHFQDAPQKVKGIIYLKEEGDEIGIKPLKPSEGMQHLGNNIYRRQLVIGMNLQLEQFKLLSAVAKTVPFWMASRPKSKQTFSEFSEAIDHQIFSNHGK</sequence>
<proteinExistence type="predicted"/>
<reference evidence="1 2" key="1">
    <citation type="submission" date="2013-02" db="EMBL/GenBank/DDBJ databases">
        <title>A novel strain isolated from Lonar lake, Maharashtra, India.</title>
        <authorList>
            <person name="Singh A."/>
        </authorList>
    </citation>
    <scope>NUCLEOTIDE SEQUENCE [LARGE SCALE GENOMIC DNA]</scope>
    <source>
        <strain evidence="1 2">AK24</strain>
    </source>
</reference>
<name>R7ZY67_9BACT</name>
<dbReference type="Proteomes" id="UP000013909">
    <property type="component" value="Unassembled WGS sequence"/>
</dbReference>
<accession>R7ZY67</accession>
<organism evidence="1 2">
    <name type="scientific">Lunatimonas lonarensis</name>
    <dbReference type="NCBI Taxonomy" id="1232681"/>
    <lineage>
        <taxon>Bacteria</taxon>
        <taxon>Pseudomonadati</taxon>
        <taxon>Bacteroidota</taxon>
        <taxon>Cytophagia</taxon>
        <taxon>Cytophagales</taxon>
        <taxon>Cyclobacteriaceae</taxon>
    </lineage>
</organism>
<dbReference type="InterPro" id="IPR027417">
    <property type="entry name" value="P-loop_NTPase"/>
</dbReference>
<evidence type="ECO:0000313" key="2">
    <source>
        <dbReference type="Proteomes" id="UP000013909"/>
    </source>
</evidence>
<dbReference type="EMBL" id="AQHR01000021">
    <property type="protein sequence ID" value="EON78973.1"/>
    <property type="molecule type" value="Genomic_DNA"/>
</dbReference>
<keyword evidence="2" id="KW-1185">Reference proteome</keyword>